<dbReference type="RefSeq" id="WP_344513676.1">
    <property type="nucleotide sequence ID" value="NZ_BAAAQD010000040.1"/>
</dbReference>
<feature type="region of interest" description="Disordered" evidence="1">
    <location>
        <begin position="435"/>
        <end position="462"/>
    </location>
</feature>
<sequence>MSDFDDVLERLLTDSGFQARLAADPAGALAGYQLSADELELLQAQVGGADAGQSRVEQRTSKASMFGLFSSIGSGIGDVVHGHGGGPSFDHGAGHNLGDGGQGSGAAHSAARGLGALEQSGGRHAAPEPEQHGGLAAHLRDAIDHGAHASAGGAEAHAGPGGAYASAGGVEAQAGYGGAGLAEAPDPQGGGYDGLAEASDDPRSYASAGYGGGQDSGYGGLSEASDDPRSYASAGYGGGQDSGYGGLSEAPDPQGSEGLAEASPHGVSEVHSSGQGTVYRSASAGIGEAVGQGAHAGTGHAEAGFGGAHAEAGLGGAHAEAGFGEAQADGGGRHGIAGGLDGIVGGQQPGHGSGTGVAGGIAGALRDGVPGGVGQAPTDGYHTRVDWDGDGRWDQHTYVNRADGGVDIVVDTDGDGRAEFVGHDTDRDGLINSSEIDTNRDGVMDQRYEDLNGDGWLDRRTR</sequence>
<reference evidence="3" key="1">
    <citation type="journal article" date="2019" name="Int. J. Syst. Evol. Microbiol.">
        <title>The Global Catalogue of Microorganisms (GCM) 10K type strain sequencing project: providing services to taxonomists for standard genome sequencing and annotation.</title>
        <authorList>
            <consortium name="The Broad Institute Genomics Platform"/>
            <consortium name="The Broad Institute Genome Sequencing Center for Infectious Disease"/>
            <person name="Wu L."/>
            <person name="Ma J."/>
        </authorList>
    </citation>
    <scope>NUCLEOTIDE SEQUENCE [LARGE SCALE GENOMIC DNA]</scope>
    <source>
        <strain evidence="3">JCM 15933</strain>
    </source>
</reference>
<dbReference type="EMBL" id="BAAAQD010000040">
    <property type="protein sequence ID" value="GAA1568468.1"/>
    <property type="molecule type" value="Genomic_DNA"/>
</dbReference>
<evidence type="ECO:0008006" key="4">
    <source>
        <dbReference type="Google" id="ProtNLM"/>
    </source>
</evidence>
<gene>
    <name evidence="2" type="ORF">GCM10009827_107690</name>
</gene>
<comment type="caution">
    <text evidence="2">The sequence shown here is derived from an EMBL/GenBank/DDBJ whole genome shotgun (WGS) entry which is preliminary data.</text>
</comment>
<dbReference type="SUPFAM" id="SSF103647">
    <property type="entry name" value="TSP type-3 repeat"/>
    <property type="match status" value="1"/>
</dbReference>
<dbReference type="Proteomes" id="UP001501470">
    <property type="component" value="Unassembled WGS sequence"/>
</dbReference>
<feature type="region of interest" description="Disordered" evidence="1">
    <location>
        <begin position="82"/>
        <end position="110"/>
    </location>
</feature>
<evidence type="ECO:0000256" key="1">
    <source>
        <dbReference type="SAM" id="MobiDB-lite"/>
    </source>
</evidence>
<feature type="compositionally biased region" description="Gly residues" evidence="1">
    <location>
        <begin position="209"/>
        <end position="220"/>
    </location>
</feature>
<proteinExistence type="predicted"/>
<feature type="compositionally biased region" description="Gly residues" evidence="1">
    <location>
        <begin position="235"/>
        <end position="246"/>
    </location>
</feature>
<feature type="compositionally biased region" description="Basic and acidic residues" evidence="1">
    <location>
        <begin position="437"/>
        <end position="462"/>
    </location>
</feature>
<feature type="compositionally biased region" description="Gly residues" evidence="1">
    <location>
        <begin position="95"/>
        <end position="104"/>
    </location>
</feature>
<evidence type="ECO:0000313" key="2">
    <source>
        <dbReference type="EMBL" id="GAA1568468.1"/>
    </source>
</evidence>
<feature type="region of interest" description="Disordered" evidence="1">
    <location>
        <begin position="339"/>
        <end position="361"/>
    </location>
</feature>
<feature type="region of interest" description="Disordered" evidence="1">
    <location>
        <begin position="178"/>
        <end position="275"/>
    </location>
</feature>
<protein>
    <recommendedName>
        <fullName evidence="4">EF-hand domain-containing protein</fullName>
    </recommendedName>
</protein>
<accession>A0ABP4NX21</accession>
<evidence type="ECO:0000313" key="3">
    <source>
        <dbReference type="Proteomes" id="UP001501470"/>
    </source>
</evidence>
<dbReference type="InterPro" id="IPR028974">
    <property type="entry name" value="TSP_type-3_rpt"/>
</dbReference>
<organism evidence="2 3">
    <name type="scientific">Dactylosporangium maewongense</name>
    <dbReference type="NCBI Taxonomy" id="634393"/>
    <lineage>
        <taxon>Bacteria</taxon>
        <taxon>Bacillati</taxon>
        <taxon>Actinomycetota</taxon>
        <taxon>Actinomycetes</taxon>
        <taxon>Micromonosporales</taxon>
        <taxon>Micromonosporaceae</taxon>
        <taxon>Dactylosporangium</taxon>
    </lineage>
</organism>
<keyword evidence="3" id="KW-1185">Reference proteome</keyword>
<name>A0ABP4NX21_9ACTN</name>